<dbReference type="CDD" id="cd01044">
    <property type="entry name" value="Ferritin_CCC1_N"/>
    <property type="match status" value="1"/>
</dbReference>
<evidence type="ECO:0000256" key="4">
    <source>
        <dbReference type="ARBA" id="ARBA00023136"/>
    </source>
</evidence>
<reference evidence="7 8" key="1">
    <citation type="submission" date="2017-10" db="EMBL/GenBank/DDBJ databases">
        <title>Sequencing the genomes of 1000 actinobacteria strains.</title>
        <authorList>
            <person name="Klenk H.-P."/>
        </authorList>
    </citation>
    <scope>NUCLEOTIDE SEQUENCE [LARGE SCALE GENOMIC DNA]</scope>
    <source>
        <strain evidence="7 8">DSM 20688</strain>
    </source>
</reference>
<dbReference type="InterPro" id="IPR039376">
    <property type="entry name" value="Ferritin_CCC1_N"/>
</dbReference>
<name>A0A2A9DPJ6_9CORY</name>
<evidence type="ECO:0000256" key="6">
    <source>
        <dbReference type="SAM" id="Phobius"/>
    </source>
</evidence>
<sequence>MSNSDGLSTPNGGPREGSATADGASQPTPQQIRKWRKYLANELAEAAVYRELARKRTGEEREILLSLAEAETRHQKYWRDKLGLEVGMPQSPSLYTRMLGWMAKNFGSVFVLALMQNAESGNPYEDDEDAPAQIAADENVHAEVVRGLAAKGRERISGDFRAAVFGANDGLVSNVALVIGVMGSGMPADVILLTGISGLLAGALSMATGEYISVRSQQELLEASRPALPAQTLLPQLDVNANELALVYQARGLNKEEASERAAQALHQWERAGDVLEAVNQNGEEEEEAGGSPMSAAVSSFLCFGTGAFVPLIPFIFGASPALGGVVALVLVSIALLITGGLTGILSGKPPAKRALRQLLIGLASAGVTYVLGLLFGLVIG</sequence>
<dbReference type="Proteomes" id="UP000221653">
    <property type="component" value="Unassembled WGS sequence"/>
</dbReference>
<comment type="caution">
    <text evidence="7">The sequence shown here is derived from an EMBL/GenBank/DDBJ whole genome shotgun (WGS) entry which is preliminary data.</text>
</comment>
<evidence type="ECO:0000256" key="5">
    <source>
        <dbReference type="SAM" id="MobiDB-lite"/>
    </source>
</evidence>
<dbReference type="GO" id="GO:0005384">
    <property type="term" value="F:manganese ion transmembrane transporter activity"/>
    <property type="evidence" value="ECO:0007669"/>
    <property type="project" value="InterPro"/>
</dbReference>
<dbReference type="EMBL" id="PDJF01000001">
    <property type="protein sequence ID" value="PFG28301.1"/>
    <property type="molecule type" value="Genomic_DNA"/>
</dbReference>
<evidence type="ECO:0000256" key="3">
    <source>
        <dbReference type="ARBA" id="ARBA00022989"/>
    </source>
</evidence>
<evidence type="ECO:0000256" key="1">
    <source>
        <dbReference type="ARBA" id="ARBA00004127"/>
    </source>
</evidence>
<dbReference type="InterPro" id="IPR008217">
    <property type="entry name" value="Ccc1_fam"/>
</dbReference>
<feature type="transmembrane region" description="Helical" evidence="6">
    <location>
        <begin position="359"/>
        <end position="380"/>
    </location>
</feature>
<proteinExistence type="predicted"/>
<dbReference type="GO" id="GO:0030026">
    <property type="term" value="P:intracellular manganese ion homeostasis"/>
    <property type="evidence" value="ECO:0007669"/>
    <property type="project" value="InterPro"/>
</dbReference>
<dbReference type="OrthoDB" id="9789677at2"/>
<evidence type="ECO:0000256" key="2">
    <source>
        <dbReference type="ARBA" id="ARBA00022692"/>
    </source>
</evidence>
<evidence type="ECO:0000313" key="8">
    <source>
        <dbReference type="Proteomes" id="UP000221653"/>
    </source>
</evidence>
<feature type="transmembrane region" description="Helical" evidence="6">
    <location>
        <begin position="296"/>
        <end position="317"/>
    </location>
</feature>
<accession>A0A2A9DPJ6</accession>
<dbReference type="STRING" id="1724.GCA_001044175_01318"/>
<gene>
    <name evidence="7" type="ORF">ATK06_1404</name>
</gene>
<keyword evidence="4 6" id="KW-0472">Membrane</keyword>
<dbReference type="Pfam" id="PF01988">
    <property type="entry name" value="VIT1"/>
    <property type="match status" value="1"/>
</dbReference>
<comment type="subcellular location">
    <subcellularLocation>
        <location evidence="1">Endomembrane system</location>
        <topology evidence="1">Multi-pass membrane protein</topology>
    </subcellularLocation>
</comment>
<keyword evidence="2 6" id="KW-0812">Transmembrane</keyword>
<feature type="compositionally biased region" description="Polar residues" evidence="5">
    <location>
        <begin position="1"/>
        <end position="11"/>
    </location>
</feature>
<keyword evidence="8" id="KW-1185">Reference proteome</keyword>
<dbReference type="CDD" id="cd02433">
    <property type="entry name" value="Nodulin-21_like_2"/>
    <property type="match status" value="1"/>
</dbReference>
<feature type="region of interest" description="Disordered" evidence="5">
    <location>
        <begin position="1"/>
        <end position="31"/>
    </location>
</feature>
<organism evidence="7 8">
    <name type="scientific">Corynebacterium renale</name>
    <dbReference type="NCBI Taxonomy" id="1724"/>
    <lineage>
        <taxon>Bacteria</taxon>
        <taxon>Bacillati</taxon>
        <taxon>Actinomycetota</taxon>
        <taxon>Actinomycetes</taxon>
        <taxon>Mycobacteriales</taxon>
        <taxon>Corynebacteriaceae</taxon>
        <taxon>Corynebacterium</taxon>
    </lineage>
</organism>
<keyword evidence="3 6" id="KW-1133">Transmembrane helix</keyword>
<protein>
    <submittedName>
        <fullName evidence="7">VIT1/CCC1 family predicted Fe2+/Mn2+ transporter</fullName>
    </submittedName>
</protein>
<dbReference type="InterPro" id="IPR009078">
    <property type="entry name" value="Ferritin-like_SF"/>
</dbReference>
<evidence type="ECO:0000313" key="7">
    <source>
        <dbReference type="EMBL" id="PFG28301.1"/>
    </source>
</evidence>
<dbReference type="SUPFAM" id="SSF47240">
    <property type="entry name" value="Ferritin-like"/>
    <property type="match status" value="1"/>
</dbReference>
<dbReference type="PANTHER" id="PTHR31851">
    <property type="entry name" value="FE(2+)/MN(2+) TRANSPORTER PCL1"/>
    <property type="match status" value="1"/>
</dbReference>
<dbReference type="AlphaFoldDB" id="A0A2A9DPJ6"/>
<dbReference type="GO" id="GO:0012505">
    <property type="term" value="C:endomembrane system"/>
    <property type="evidence" value="ECO:0007669"/>
    <property type="project" value="UniProtKB-SubCell"/>
</dbReference>
<feature type="transmembrane region" description="Helical" evidence="6">
    <location>
        <begin position="323"/>
        <end position="347"/>
    </location>
</feature>